<dbReference type="WBParaSite" id="ES5_v2.g23677.t1">
    <property type="protein sequence ID" value="ES5_v2.g23677.t1"/>
    <property type="gene ID" value="ES5_v2.g23677"/>
</dbReference>
<protein>
    <submittedName>
        <fullName evidence="2">Rab3-GAP regulatory subunit N-terminal domain-containing protein</fullName>
    </submittedName>
</protein>
<sequence>TQIARGEKSLDEVSTTLQLNARIMRVQSLNNIFDFTIIGLKKPSTFEQYSSASMSDQGIHATIRSGLPTYSTYFCVARDVFGAFIWHNFFEKQANAMDIVNNLTTAVTSNISAYVPSFGFRSYFGLGTSRKDLPSKPMVADSRVETAYVRQFCRDKGRLGDRLFMAPKPWNLLAVADQSARVLVLDTETRKIIRIFKGYRNARVAWIESSGKVRECRRSVKALFLVIFAPKRALLEVWAMQNGPRVSAFNVDPRGRLITLPGPRDGVLGTPPDEEAIFRQNIATAAFVNSEGQIFFIVAPFRLAALGSSEASIHDETLYKEFKLEKVMGSDDLDIEKLISFIQELRTYNIRRKCIELVFKSSKFMPFTIAKSITRLMEIYGIEQNDKNKCTDSHSFLIFLQMLDRILRLYNLLRNYYSENIVENSDDCIDALKLYESEIDFISLNLLKESTNAKEMTMPKFPSLKVFVDQFDILSSSATFLTTAQVISGNLCFAPKDENGKYAVLSAIFAPFIFGSIDIEEFEAEVLPLSGFSMESTIEYLTTFWLHPGNKRPISFVNRLVTILRRFQKQINRQILEALEVQIKASENVIAGLFFLLSIRSLQRWEAAARGVAPEVEEGVDAFDVDDQWEQMDEYIEYCDLLSHHLLILTYLDLLPDSPKVCLNRLAEKGVGYYREQI</sequence>
<proteinExistence type="predicted"/>
<name>A0AC34G258_9BILA</name>
<reference evidence="2" key="1">
    <citation type="submission" date="2022-11" db="UniProtKB">
        <authorList>
            <consortium name="WormBaseParasite"/>
        </authorList>
    </citation>
    <scope>IDENTIFICATION</scope>
</reference>
<accession>A0AC34G258</accession>
<evidence type="ECO:0000313" key="1">
    <source>
        <dbReference type="Proteomes" id="UP000887579"/>
    </source>
</evidence>
<organism evidence="1 2">
    <name type="scientific">Panagrolaimus sp. ES5</name>
    <dbReference type="NCBI Taxonomy" id="591445"/>
    <lineage>
        <taxon>Eukaryota</taxon>
        <taxon>Metazoa</taxon>
        <taxon>Ecdysozoa</taxon>
        <taxon>Nematoda</taxon>
        <taxon>Chromadorea</taxon>
        <taxon>Rhabditida</taxon>
        <taxon>Tylenchina</taxon>
        <taxon>Panagrolaimomorpha</taxon>
        <taxon>Panagrolaimoidea</taxon>
        <taxon>Panagrolaimidae</taxon>
        <taxon>Panagrolaimus</taxon>
    </lineage>
</organism>
<evidence type="ECO:0000313" key="2">
    <source>
        <dbReference type="WBParaSite" id="ES5_v2.g23677.t1"/>
    </source>
</evidence>
<dbReference type="Proteomes" id="UP000887579">
    <property type="component" value="Unplaced"/>
</dbReference>